<evidence type="ECO:0000256" key="6">
    <source>
        <dbReference type="ARBA" id="ARBA00022827"/>
    </source>
</evidence>
<dbReference type="PANTHER" id="PTHR30040:SF2">
    <property type="entry name" value="FAD:PROTEIN FMN TRANSFERASE"/>
    <property type="match status" value="1"/>
</dbReference>
<keyword evidence="6 10" id="KW-0274">FAD</keyword>
<evidence type="ECO:0000313" key="12">
    <source>
        <dbReference type="EMBL" id="MBP3944124.1"/>
    </source>
</evidence>
<evidence type="ECO:0000256" key="4">
    <source>
        <dbReference type="ARBA" id="ARBA00022679"/>
    </source>
</evidence>
<dbReference type="InterPro" id="IPR024932">
    <property type="entry name" value="ApbE"/>
</dbReference>
<comment type="catalytic activity">
    <reaction evidence="9 10">
        <text>L-threonyl-[protein] + FAD = FMN-L-threonyl-[protein] + AMP + H(+)</text>
        <dbReference type="Rhea" id="RHEA:36847"/>
        <dbReference type="Rhea" id="RHEA-COMP:11060"/>
        <dbReference type="Rhea" id="RHEA-COMP:11061"/>
        <dbReference type="ChEBI" id="CHEBI:15378"/>
        <dbReference type="ChEBI" id="CHEBI:30013"/>
        <dbReference type="ChEBI" id="CHEBI:57692"/>
        <dbReference type="ChEBI" id="CHEBI:74257"/>
        <dbReference type="ChEBI" id="CHEBI:456215"/>
        <dbReference type="EC" id="2.7.1.180"/>
    </reaction>
</comment>
<evidence type="ECO:0000256" key="11">
    <source>
        <dbReference type="PIRSR" id="PIRSR006268-2"/>
    </source>
</evidence>
<dbReference type="EC" id="2.7.1.180" evidence="1 10"/>
<sequence>MKIYSFIFLLICLSMSVKGKEPLNRYSLRGFAQGTDYSIVYYHPKELIKTAEIAAILNAVDSSLSIYNPHSSLVKFNKMGLGSMEVDTHFQQVFLASQHYYNLTGGLFDITIAPLIQAWGFGPKRIKVLPTQQDINAILPAVGLYQVKLHGKHLQKENAATQLDVNGIAQGYSVDLIADYLASKGISSFIVELGGEMRIQGVKPKREKFTVAMERPVHGEHGVELKESLLYLRKGAMTTAGNLEKYYFSEGQKVTHHINPKTGYTFVTPIISATVYANTAMEADALDNYMMSLSPQEAIKFANKRKNFEVYIVYKDSLGAFQELQSKGFHKFFKK</sequence>
<dbReference type="EMBL" id="JAGKSB010000013">
    <property type="protein sequence ID" value="MBP3944124.1"/>
    <property type="molecule type" value="Genomic_DNA"/>
</dbReference>
<keyword evidence="13" id="KW-1185">Reference proteome</keyword>
<protein>
    <recommendedName>
        <fullName evidence="2 10">FAD:protein FMN transferase</fullName>
        <ecNumber evidence="1 10">2.7.1.180</ecNumber>
    </recommendedName>
    <alternativeName>
        <fullName evidence="8 10">Flavin transferase</fullName>
    </alternativeName>
</protein>
<dbReference type="AlphaFoldDB" id="A0A8T4HBH3"/>
<evidence type="ECO:0000256" key="5">
    <source>
        <dbReference type="ARBA" id="ARBA00022723"/>
    </source>
</evidence>
<evidence type="ECO:0000256" key="7">
    <source>
        <dbReference type="ARBA" id="ARBA00022842"/>
    </source>
</evidence>
<evidence type="ECO:0000256" key="10">
    <source>
        <dbReference type="PIRNR" id="PIRNR006268"/>
    </source>
</evidence>
<dbReference type="InterPro" id="IPR003374">
    <property type="entry name" value="ApbE-like_sf"/>
</dbReference>
<evidence type="ECO:0000256" key="1">
    <source>
        <dbReference type="ARBA" id="ARBA00011955"/>
    </source>
</evidence>
<organism evidence="12 13">
    <name type="scientific">Rhinopithecimicrobium faecis</name>
    <dbReference type="NCBI Taxonomy" id="2820698"/>
    <lineage>
        <taxon>Bacteria</taxon>
        <taxon>Pseudomonadati</taxon>
        <taxon>Bacteroidota</taxon>
        <taxon>Sphingobacteriia</taxon>
        <taxon>Sphingobacteriales</taxon>
        <taxon>Sphingobacteriaceae</taxon>
        <taxon>Rhinopithecimicrobium</taxon>
    </lineage>
</organism>
<dbReference type="Pfam" id="PF02424">
    <property type="entry name" value="ApbE"/>
    <property type="match status" value="1"/>
</dbReference>
<evidence type="ECO:0000256" key="8">
    <source>
        <dbReference type="ARBA" id="ARBA00031306"/>
    </source>
</evidence>
<accession>A0A8T4HBH3</accession>
<dbReference type="GO" id="GO:0046872">
    <property type="term" value="F:metal ion binding"/>
    <property type="evidence" value="ECO:0007669"/>
    <property type="project" value="UniProtKB-UniRule"/>
</dbReference>
<keyword evidence="5 10" id="KW-0479">Metal-binding</keyword>
<comment type="cofactor">
    <cofactor evidence="11">
        <name>Mg(2+)</name>
        <dbReference type="ChEBI" id="CHEBI:18420"/>
    </cofactor>
    <cofactor evidence="11">
        <name>Mn(2+)</name>
        <dbReference type="ChEBI" id="CHEBI:29035"/>
    </cofactor>
    <text evidence="11">Magnesium. Can also use manganese.</text>
</comment>
<proteinExistence type="inferred from homology"/>
<keyword evidence="7 10" id="KW-0460">Magnesium</keyword>
<dbReference type="SUPFAM" id="SSF143631">
    <property type="entry name" value="ApbE-like"/>
    <property type="match status" value="1"/>
</dbReference>
<evidence type="ECO:0000256" key="9">
    <source>
        <dbReference type="ARBA" id="ARBA00048540"/>
    </source>
</evidence>
<dbReference type="GO" id="GO:0016740">
    <property type="term" value="F:transferase activity"/>
    <property type="evidence" value="ECO:0007669"/>
    <property type="project" value="UniProtKB-UniRule"/>
</dbReference>
<feature type="binding site" evidence="11">
    <location>
        <position position="284"/>
    </location>
    <ligand>
        <name>Mg(2+)</name>
        <dbReference type="ChEBI" id="CHEBI:18420"/>
    </ligand>
</feature>
<dbReference type="PIRSF" id="PIRSF006268">
    <property type="entry name" value="ApbE"/>
    <property type="match status" value="1"/>
</dbReference>
<keyword evidence="4 10" id="KW-0808">Transferase</keyword>
<comment type="caution">
    <text evidence="12">The sequence shown here is derived from an EMBL/GenBank/DDBJ whole genome shotgun (WGS) entry which is preliminary data.</text>
</comment>
<keyword evidence="3 10" id="KW-0285">Flavoprotein</keyword>
<evidence type="ECO:0000256" key="2">
    <source>
        <dbReference type="ARBA" id="ARBA00016337"/>
    </source>
</evidence>
<dbReference type="Proteomes" id="UP000679691">
    <property type="component" value="Unassembled WGS sequence"/>
</dbReference>
<name>A0A8T4HBH3_9SPHI</name>
<dbReference type="Gene3D" id="3.10.520.10">
    <property type="entry name" value="ApbE-like domains"/>
    <property type="match status" value="1"/>
</dbReference>
<comment type="similarity">
    <text evidence="10">Belongs to the ApbE family.</text>
</comment>
<gene>
    <name evidence="12" type="ORF">J5U18_11270</name>
</gene>
<reference evidence="12" key="1">
    <citation type="submission" date="2021-03" db="EMBL/GenBank/DDBJ databases">
        <authorList>
            <person name="Lu T."/>
            <person name="Wang Q."/>
            <person name="Han X."/>
        </authorList>
    </citation>
    <scope>NUCLEOTIDE SEQUENCE</scope>
    <source>
        <strain evidence="12">WQ 2009</strain>
    </source>
</reference>
<evidence type="ECO:0000313" key="13">
    <source>
        <dbReference type="Proteomes" id="UP000679691"/>
    </source>
</evidence>
<feature type="binding site" evidence="11">
    <location>
        <position position="167"/>
    </location>
    <ligand>
        <name>Mg(2+)</name>
        <dbReference type="ChEBI" id="CHEBI:18420"/>
    </ligand>
</feature>
<evidence type="ECO:0000256" key="3">
    <source>
        <dbReference type="ARBA" id="ARBA00022630"/>
    </source>
</evidence>
<dbReference type="RefSeq" id="WP_353547628.1">
    <property type="nucleotide sequence ID" value="NZ_JAGKSB010000013.1"/>
</dbReference>
<dbReference type="PANTHER" id="PTHR30040">
    <property type="entry name" value="THIAMINE BIOSYNTHESIS LIPOPROTEIN APBE"/>
    <property type="match status" value="1"/>
</dbReference>